<sequence>MGAADKQVEAALWRLAQSKYALLVVDHGSRRKEANDALFDVIKFLQRRAPPELIIHGAHMEMAPPTLAQGFQACVDDGARHVVVVPYFLAPGRHSITDIPNMAAEAASKHRGVTFSVAAPLGVHESIGDVVFERALETSKVDTSEQ</sequence>
<dbReference type="EMBL" id="VWRR01000014">
    <property type="protein sequence ID" value="KAF6001419.1"/>
    <property type="molecule type" value="Genomic_DNA"/>
</dbReference>
<reference evidence="3 4" key="1">
    <citation type="journal article" date="2020" name="J. Phycol.">
        <title>Comparative genome analysis reveals Cyanidiococcus gen. nov., a new extremophilic red algal genus sister to Cyanidioschyzon (Cyanidioschyzonaceae, Rhodophyta).</title>
        <authorList>
            <person name="Liu S.-L."/>
            <person name="Chiang Y.-R."/>
            <person name="Yoon H.S."/>
            <person name="Fu H.-Y."/>
        </authorList>
    </citation>
    <scope>NUCLEOTIDE SEQUENCE [LARGE SCALE GENOMIC DNA]</scope>
    <source>
        <strain evidence="3 4">THAL066</strain>
    </source>
</reference>
<dbReference type="InterPro" id="IPR050963">
    <property type="entry name" value="Sirohydro_Cobaltochel/CbiX"/>
</dbReference>
<keyword evidence="4" id="KW-1185">Reference proteome</keyword>
<dbReference type="AlphaFoldDB" id="A0A7J7IFH2"/>
<dbReference type="Pfam" id="PF01903">
    <property type="entry name" value="CbiX"/>
    <property type="match status" value="1"/>
</dbReference>
<evidence type="ECO:0000313" key="4">
    <source>
        <dbReference type="Proteomes" id="UP000530660"/>
    </source>
</evidence>
<dbReference type="GO" id="GO:0016829">
    <property type="term" value="F:lyase activity"/>
    <property type="evidence" value="ECO:0007669"/>
    <property type="project" value="UniProtKB-KW"/>
</dbReference>
<keyword evidence="2" id="KW-0456">Lyase</keyword>
<protein>
    <recommendedName>
        <fullName evidence="5">Sirohydrochlorin cobaltochelatase</fullName>
    </recommendedName>
</protein>
<dbReference type="PANTHER" id="PTHR33542:SF3">
    <property type="entry name" value="SIROHYDROCHLORIN FERROCHELATASE, CHLOROPLASTIC"/>
    <property type="match status" value="1"/>
</dbReference>
<dbReference type="Gene3D" id="3.40.50.1400">
    <property type="match status" value="1"/>
</dbReference>
<dbReference type="OrthoDB" id="3543at2759"/>
<name>A0A7J7IFH2_9RHOD</name>
<evidence type="ECO:0008006" key="5">
    <source>
        <dbReference type="Google" id="ProtNLM"/>
    </source>
</evidence>
<proteinExistence type="predicted"/>
<dbReference type="CDD" id="cd03416">
    <property type="entry name" value="CbiX_SirB_N"/>
    <property type="match status" value="1"/>
</dbReference>
<accession>A0A7J7IFH2</accession>
<dbReference type="GO" id="GO:0046872">
    <property type="term" value="F:metal ion binding"/>
    <property type="evidence" value="ECO:0007669"/>
    <property type="project" value="UniProtKB-KW"/>
</dbReference>
<evidence type="ECO:0000313" key="3">
    <source>
        <dbReference type="EMBL" id="KAF6001419.1"/>
    </source>
</evidence>
<organism evidence="3 4">
    <name type="scientific">Cyanidiococcus yangmingshanensis</name>
    <dbReference type="NCBI Taxonomy" id="2690220"/>
    <lineage>
        <taxon>Eukaryota</taxon>
        <taxon>Rhodophyta</taxon>
        <taxon>Bangiophyceae</taxon>
        <taxon>Cyanidiales</taxon>
        <taxon>Cyanidiaceae</taxon>
        <taxon>Cyanidiococcus</taxon>
    </lineage>
</organism>
<comment type="caution">
    <text evidence="3">The sequence shown here is derived from an EMBL/GenBank/DDBJ whole genome shotgun (WGS) entry which is preliminary data.</text>
</comment>
<dbReference type="SUPFAM" id="SSF53800">
    <property type="entry name" value="Chelatase"/>
    <property type="match status" value="1"/>
</dbReference>
<evidence type="ECO:0000256" key="2">
    <source>
        <dbReference type="ARBA" id="ARBA00023239"/>
    </source>
</evidence>
<keyword evidence="1" id="KW-0479">Metal-binding</keyword>
<gene>
    <name evidence="3" type="ORF">F1559_000737</name>
</gene>
<dbReference type="Proteomes" id="UP000530660">
    <property type="component" value="Unassembled WGS sequence"/>
</dbReference>
<dbReference type="InterPro" id="IPR002762">
    <property type="entry name" value="CbiX-like"/>
</dbReference>
<dbReference type="PANTHER" id="PTHR33542">
    <property type="entry name" value="SIROHYDROCHLORIN FERROCHELATASE, CHLOROPLASTIC"/>
    <property type="match status" value="1"/>
</dbReference>
<evidence type="ECO:0000256" key="1">
    <source>
        <dbReference type="ARBA" id="ARBA00022723"/>
    </source>
</evidence>